<evidence type="ECO:0000313" key="1">
    <source>
        <dbReference type="EMBL" id="CRJ93577.1"/>
    </source>
</evidence>
<accession>A0A0G4KGK4</accession>
<dbReference type="AlphaFoldDB" id="A0A0G4KGK4"/>
<reference evidence="2" key="1">
    <citation type="submission" date="2015-05" db="EMBL/GenBank/DDBJ databases">
        <authorList>
            <person name="Fogelqvist Johan"/>
        </authorList>
    </citation>
    <scope>NUCLEOTIDE SEQUENCE [LARGE SCALE GENOMIC DNA]</scope>
</reference>
<feature type="non-terminal residue" evidence="1">
    <location>
        <position position="1"/>
    </location>
</feature>
<evidence type="ECO:0000313" key="2">
    <source>
        <dbReference type="Proteomes" id="UP000044602"/>
    </source>
</evidence>
<dbReference type="Proteomes" id="UP000044602">
    <property type="component" value="Unassembled WGS sequence"/>
</dbReference>
<dbReference type="EMBL" id="CVQH01001002">
    <property type="protein sequence ID" value="CRJ93577.1"/>
    <property type="molecule type" value="Genomic_DNA"/>
</dbReference>
<protein>
    <submittedName>
        <fullName evidence="1">Uncharacterized protein</fullName>
    </submittedName>
</protein>
<keyword evidence="2" id="KW-1185">Reference proteome</keyword>
<feature type="non-terminal residue" evidence="1">
    <location>
        <position position="579"/>
    </location>
</feature>
<gene>
    <name evidence="1" type="ORF">BN1708_009398</name>
</gene>
<organism evidence="1 2">
    <name type="scientific">Verticillium longisporum</name>
    <name type="common">Verticillium dahliae var. longisporum</name>
    <dbReference type="NCBI Taxonomy" id="100787"/>
    <lineage>
        <taxon>Eukaryota</taxon>
        <taxon>Fungi</taxon>
        <taxon>Dikarya</taxon>
        <taxon>Ascomycota</taxon>
        <taxon>Pezizomycotina</taxon>
        <taxon>Sordariomycetes</taxon>
        <taxon>Hypocreomycetidae</taxon>
        <taxon>Glomerellales</taxon>
        <taxon>Plectosphaerellaceae</taxon>
        <taxon>Verticillium</taxon>
    </lineage>
</organism>
<name>A0A0G4KGK4_VERLO</name>
<sequence>GRDAGAGTDHDESLDRALFAGNCAETTAVIRKLADWSLEVDKVANGDRVERLRHASALLLWRITVDLDENVQLALVCALRHGGVCTDDSLSRRRVPKSHHEMLAYGEANSLIGVLEVKGEDLAVRRDRSLGRKDRLGPRLVLEEYFALCVRLRLLFTRDKCLATGFVEGANVVLRHHLLCVFAELLRCILSSSAEDGCCASWMAVEVAGSIIHFSIHYKPWRLLASVLAKLLYRNGALDTFLCHANFLDRLDHHSLLRFAFDLFSPEAVGQVAASLFDALHPTTSHECRQCRVLKSQLMALLVNDYSEPWVVHHAQNAPVHVSWLNHHAFIHATDHDVVGGSNLRHWDVQIPEAPAEARFSPGHVHTTTVQHVTVGGKSVLVFWVADVGKGPRFSLVQRNLHTSDPATTSTVGVAPDFIRLRAVDEGDLFVMGWVAGGAVGVEVVNGVTLVLPSVGQIGTGVGRDHSRKNAVVVDMIPVIAWLLGDDDLLQPLDATSANLSRDDDSYWPAVVRVEELAVHTVADSDAAVGIHRPVEFDASTIVSIGQLVGSLKGHIASAPLGHSTSQKVAKGHTGPERG</sequence>
<proteinExistence type="predicted"/>